<dbReference type="NCBIfam" id="NF008201">
    <property type="entry name" value="PRK10958.1"/>
    <property type="match status" value="1"/>
</dbReference>
<dbReference type="PANTHER" id="PTHR30086:SF15">
    <property type="entry name" value="LEUCINE EFFLUX PROTEIN"/>
    <property type="match status" value="1"/>
</dbReference>
<proteinExistence type="inferred from homology"/>
<evidence type="ECO:0000256" key="1">
    <source>
        <dbReference type="ARBA" id="ARBA00004651"/>
    </source>
</evidence>
<dbReference type="RefSeq" id="WP_269360090.1">
    <property type="nucleotide sequence ID" value="NZ_JAPWHE010000013.1"/>
</dbReference>
<evidence type="ECO:0000256" key="3">
    <source>
        <dbReference type="ARBA" id="ARBA00022475"/>
    </source>
</evidence>
<keyword evidence="3" id="KW-1003">Cell membrane</keyword>
<dbReference type="Proteomes" id="UP001068379">
    <property type="component" value="Unassembled WGS sequence"/>
</dbReference>
<evidence type="ECO:0000256" key="5">
    <source>
        <dbReference type="ARBA" id="ARBA00022989"/>
    </source>
</evidence>
<evidence type="ECO:0000256" key="2">
    <source>
        <dbReference type="ARBA" id="ARBA00007928"/>
    </source>
</evidence>
<accession>A0ABT4M6R1</accession>
<feature type="transmembrane region" description="Helical" evidence="7">
    <location>
        <begin position="46"/>
        <end position="65"/>
    </location>
</feature>
<keyword evidence="5 7" id="KW-1133">Transmembrane helix</keyword>
<organism evidence="8 9">
    <name type="scientific">Castellaniella denitrificans</name>
    <dbReference type="NCBI Taxonomy" id="56119"/>
    <lineage>
        <taxon>Bacteria</taxon>
        <taxon>Pseudomonadati</taxon>
        <taxon>Pseudomonadota</taxon>
        <taxon>Betaproteobacteria</taxon>
        <taxon>Burkholderiales</taxon>
        <taxon>Alcaligenaceae</taxon>
        <taxon>Castellaniella</taxon>
    </lineage>
</organism>
<evidence type="ECO:0000256" key="4">
    <source>
        <dbReference type="ARBA" id="ARBA00022692"/>
    </source>
</evidence>
<comment type="subcellular location">
    <subcellularLocation>
        <location evidence="1">Cell membrane</location>
        <topology evidence="1">Multi-pass membrane protein</topology>
    </subcellularLocation>
</comment>
<protein>
    <submittedName>
        <fullName evidence="8">Leucine efflux protein LeuE</fullName>
    </submittedName>
</protein>
<evidence type="ECO:0000313" key="9">
    <source>
        <dbReference type="Proteomes" id="UP001068379"/>
    </source>
</evidence>
<dbReference type="InterPro" id="IPR001123">
    <property type="entry name" value="LeuE-type"/>
</dbReference>
<feature type="transmembrane region" description="Helical" evidence="7">
    <location>
        <begin position="12"/>
        <end position="34"/>
    </location>
</feature>
<name>A0ABT4M6R1_9BURK</name>
<feature type="transmembrane region" description="Helical" evidence="7">
    <location>
        <begin position="71"/>
        <end position="92"/>
    </location>
</feature>
<keyword evidence="9" id="KW-1185">Reference proteome</keyword>
<dbReference type="EMBL" id="JAPWHE010000013">
    <property type="protein sequence ID" value="MCZ4331015.1"/>
    <property type="molecule type" value="Genomic_DNA"/>
</dbReference>
<evidence type="ECO:0000313" key="8">
    <source>
        <dbReference type="EMBL" id="MCZ4331015.1"/>
    </source>
</evidence>
<dbReference type="PANTHER" id="PTHR30086">
    <property type="entry name" value="ARGININE EXPORTER PROTEIN ARGO"/>
    <property type="match status" value="1"/>
</dbReference>
<evidence type="ECO:0000256" key="6">
    <source>
        <dbReference type="ARBA" id="ARBA00023136"/>
    </source>
</evidence>
<dbReference type="Pfam" id="PF01810">
    <property type="entry name" value="LysE"/>
    <property type="match status" value="1"/>
</dbReference>
<keyword evidence="6 7" id="KW-0472">Membrane</keyword>
<comment type="caution">
    <text evidence="8">The sequence shown here is derived from an EMBL/GenBank/DDBJ whole genome shotgun (WGS) entry which is preliminary data.</text>
</comment>
<feature type="transmembrane region" description="Helical" evidence="7">
    <location>
        <begin position="120"/>
        <end position="139"/>
    </location>
</feature>
<keyword evidence="4 7" id="KW-0812">Transmembrane</keyword>
<evidence type="ECO:0000256" key="7">
    <source>
        <dbReference type="SAM" id="Phobius"/>
    </source>
</evidence>
<sequence length="211" mass="22292">MLAQYGVLDVWTYLAGTVFIVLLPGPNSLFVLATGAGRGVRAGYQAAFGVFIGDSILMTLTAAGAASVLRLLPMVFIALKAAGAVYLTYLGIRLLMSAWRPAPAQVHAVAGGPGSPFRKALLLSLLNPKAILFLLSFFVQFVDPAYPHPALSFLILATILQICSAAYLSVLIFGGSRLAAAFRRRQGLARAGSGLVGVLFLWFAGRMAFEA</sequence>
<gene>
    <name evidence="8" type="primary">leuE</name>
    <name evidence="8" type="ORF">O4H32_13780</name>
</gene>
<dbReference type="PIRSF" id="PIRSF006324">
    <property type="entry name" value="LeuE"/>
    <property type="match status" value="1"/>
</dbReference>
<comment type="similarity">
    <text evidence="2">Belongs to the Rht family.</text>
</comment>
<feature type="transmembrane region" description="Helical" evidence="7">
    <location>
        <begin position="187"/>
        <end position="205"/>
    </location>
</feature>
<reference evidence="8" key="1">
    <citation type="submission" date="2022-12" db="EMBL/GenBank/DDBJ databases">
        <title>Bacterial isolates from different developmental stages of Nematostella vectensis.</title>
        <authorList>
            <person name="Fraune S."/>
        </authorList>
    </citation>
    <scope>NUCLEOTIDE SEQUENCE</scope>
    <source>
        <strain evidence="8">G21619-S1</strain>
    </source>
</reference>
<feature type="transmembrane region" description="Helical" evidence="7">
    <location>
        <begin position="151"/>
        <end position="175"/>
    </location>
</feature>